<protein>
    <submittedName>
        <fullName evidence="3">AMP-binding protein</fullName>
    </submittedName>
</protein>
<dbReference type="InterPro" id="IPR025110">
    <property type="entry name" value="AMP-bd_C"/>
</dbReference>
<dbReference type="PANTHER" id="PTHR43767">
    <property type="entry name" value="LONG-CHAIN-FATTY-ACID--COA LIGASE"/>
    <property type="match status" value="1"/>
</dbReference>
<evidence type="ECO:0000313" key="4">
    <source>
        <dbReference type="Proteomes" id="UP001072034"/>
    </source>
</evidence>
<accession>A0ABT4ID64</accession>
<name>A0ABT4ID64_9ACTO</name>
<dbReference type="SUPFAM" id="SSF56801">
    <property type="entry name" value="Acetyl-CoA synthetase-like"/>
    <property type="match status" value="1"/>
</dbReference>
<dbReference type="Proteomes" id="UP001072034">
    <property type="component" value="Unassembled WGS sequence"/>
</dbReference>
<keyword evidence="4" id="KW-1185">Reference proteome</keyword>
<feature type="domain" description="AMP-binding enzyme C-terminal" evidence="2">
    <location>
        <begin position="461"/>
        <end position="536"/>
    </location>
</feature>
<dbReference type="InterPro" id="IPR045851">
    <property type="entry name" value="AMP-bd_C_sf"/>
</dbReference>
<dbReference type="Gene3D" id="3.40.50.980">
    <property type="match status" value="2"/>
</dbReference>
<dbReference type="RefSeq" id="WP_268918464.1">
    <property type="nucleotide sequence ID" value="NZ_JAPTMY010000042.1"/>
</dbReference>
<dbReference type="PANTHER" id="PTHR43767:SF1">
    <property type="entry name" value="NONRIBOSOMAL PEPTIDE SYNTHASE PES1 (EUROFUNG)-RELATED"/>
    <property type="match status" value="1"/>
</dbReference>
<gene>
    <name evidence="3" type="ORF">OHJ16_14230</name>
</gene>
<dbReference type="Gene3D" id="2.30.38.10">
    <property type="entry name" value="Luciferase, Domain 3"/>
    <property type="match status" value="1"/>
</dbReference>
<dbReference type="Pfam" id="PF00501">
    <property type="entry name" value="AMP-binding"/>
    <property type="match status" value="1"/>
</dbReference>
<feature type="domain" description="AMP-dependent synthetase/ligase" evidence="1">
    <location>
        <begin position="46"/>
        <end position="410"/>
    </location>
</feature>
<sequence length="550" mass="60022">MTVFDHVRKDGPERPADEFVGWPDDFAQRYRRRGWWAGRTLGEELRTWADRRGEHTAVVAHDGRLTYRDLDSRADAIAVRLQRHGIARGDNVVLQLPNSAAFVAVLFGLLRVGARPVIALEAHRRSEIEHFCRLTEATSYLCPDVVNGFDYRDLADQVAAAVPALRSTLVVGEPGHHQRLDTGPAANDEPIGAPERAASGDLALFLVSGGTTGQPKLVPRTHDDWSYSGRAMAETIPYDSTTVTLVGLPIGHNWPLTHGMLATFHAGGTMVLARTPDPDECFELIARERVTDTGLVPGMALLWMDEAPYTDADLSSLRRLAIGGSKLDPELAQQVEPALGVRLQQMFGMAEGLIGFVRDDDPPEMTVLSQGRPLSPGDEIRVVDKADRDVPEGEVGELLTRGPYTIRGYYRAPEHNRRSFTSDGYYRTGDLVKLLPHGFVEFTGRIKDQINRGGEKIAAQEVESHILAHPAVRQAAVIGLPDPVLGERCCACIVPTGPAPDLLELRAFLTDRGVAAYKLPDLCRALGSFPVTALGKTDKAALVAVVGRGR</sequence>
<dbReference type="EMBL" id="JAPTMY010000042">
    <property type="protein sequence ID" value="MCZ0859197.1"/>
    <property type="molecule type" value="Genomic_DNA"/>
</dbReference>
<dbReference type="Gene3D" id="3.30.300.30">
    <property type="match status" value="1"/>
</dbReference>
<proteinExistence type="predicted"/>
<evidence type="ECO:0000259" key="1">
    <source>
        <dbReference type="Pfam" id="PF00501"/>
    </source>
</evidence>
<evidence type="ECO:0000259" key="2">
    <source>
        <dbReference type="Pfam" id="PF13193"/>
    </source>
</evidence>
<comment type="caution">
    <text evidence="3">The sequence shown here is derived from an EMBL/GenBank/DDBJ whole genome shotgun (WGS) entry which is preliminary data.</text>
</comment>
<organism evidence="3 4">
    <name type="scientific">Actinomyces israelii</name>
    <dbReference type="NCBI Taxonomy" id="1659"/>
    <lineage>
        <taxon>Bacteria</taxon>
        <taxon>Bacillati</taxon>
        <taxon>Actinomycetota</taxon>
        <taxon>Actinomycetes</taxon>
        <taxon>Actinomycetales</taxon>
        <taxon>Actinomycetaceae</taxon>
        <taxon>Actinomyces</taxon>
    </lineage>
</organism>
<dbReference type="InterPro" id="IPR050237">
    <property type="entry name" value="ATP-dep_AMP-bd_enzyme"/>
</dbReference>
<evidence type="ECO:0000313" key="3">
    <source>
        <dbReference type="EMBL" id="MCZ0859197.1"/>
    </source>
</evidence>
<reference evidence="3" key="1">
    <citation type="submission" date="2022-10" db="EMBL/GenBank/DDBJ databases">
        <title>Genome sequence of Actinomyces israelii ATCC 10048.</title>
        <authorList>
            <person name="Watt R.M."/>
            <person name="Tong W.M."/>
        </authorList>
    </citation>
    <scope>NUCLEOTIDE SEQUENCE</scope>
    <source>
        <strain evidence="3">ATCC 10048</strain>
    </source>
</reference>
<dbReference type="Pfam" id="PF13193">
    <property type="entry name" value="AMP-binding_C"/>
    <property type="match status" value="1"/>
</dbReference>
<dbReference type="InterPro" id="IPR000873">
    <property type="entry name" value="AMP-dep_synth/lig_dom"/>
</dbReference>